<evidence type="ECO:0000313" key="1">
    <source>
        <dbReference type="EMBL" id="GFQ85410.1"/>
    </source>
</evidence>
<comment type="caution">
    <text evidence="1">The sequence shown here is derived from an EMBL/GenBank/DDBJ whole genome shotgun (WGS) entry which is preliminary data.</text>
</comment>
<organism evidence="1 2">
    <name type="scientific">Trichonephila clavata</name>
    <name type="common">Joro spider</name>
    <name type="synonym">Nephila clavata</name>
    <dbReference type="NCBI Taxonomy" id="2740835"/>
    <lineage>
        <taxon>Eukaryota</taxon>
        <taxon>Metazoa</taxon>
        <taxon>Ecdysozoa</taxon>
        <taxon>Arthropoda</taxon>
        <taxon>Chelicerata</taxon>
        <taxon>Arachnida</taxon>
        <taxon>Araneae</taxon>
        <taxon>Araneomorphae</taxon>
        <taxon>Entelegynae</taxon>
        <taxon>Araneoidea</taxon>
        <taxon>Nephilidae</taxon>
        <taxon>Trichonephila</taxon>
    </lineage>
</organism>
<proteinExistence type="predicted"/>
<keyword evidence="2" id="KW-1185">Reference proteome</keyword>
<reference evidence="1" key="1">
    <citation type="submission" date="2020-07" db="EMBL/GenBank/DDBJ databases">
        <title>Multicomponent nature underlies the extraordinary mechanical properties of spider dragline silk.</title>
        <authorList>
            <person name="Kono N."/>
            <person name="Nakamura H."/>
            <person name="Mori M."/>
            <person name="Yoshida Y."/>
            <person name="Ohtoshi R."/>
            <person name="Malay A.D."/>
            <person name="Moran D.A.P."/>
            <person name="Tomita M."/>
            <person name="Numata K."/>
            <person name="Arakawa K."/>
        </authorList>
    </citation>
    <scope>NUCLEOTIDE SEQUENCE</scope>
</reference>
<dbReference type="Proteomes" id="UP000887116">
    <property type="component" value="Unassembled WGS sequence"/>
</dbReference>
<accession>A0A8X6IYR4</accession>
<dbReference type="AlphaFoldDB" id="A0A8X6IYR4"/>
<name>A0A8X6IYR4_TRICU</name>
<evidence type="ECO:0000313" key="2">
    <source>
        <dbReference type="Proteomes" id="UP000887116"/>
    </source>
</evidence>
<protein>
    <submittedName>
        <fullName evidence="1">Uncharacterized protein</fullName>
    </submittedName>
</protein>
<sequence>MIFMQQSENVFFFRIPLFLMMSQCSEKVDKLNLLENTELGDAETILVGDCNRRTSTTRSWCYGMFISIAIPQGAVDQVDQRVDI</sequence>
<dbReference type="EMBL" id="BMAO01032881">
    <property type="protein sequence ID" value="GFQ85410.1"/>
    <property type="molecule type" value="Genomic_DNA"/>
</dbReference>
<gene>
    <name evidence="1" type="ORF">TNCT_145371</name>
</gene>